<dbReference type="SUPFAM" id="SSF53756">
    <property type="entry name" value="UDP-Glycosyltransferase/glycogen phosphorylase"/>
    <property type="match status" value="1"/>
</dbReference>
<dbReference type="Gene3D" id="3.40.50.2000">
    <property type="entry name" value="Glycogen Phosphorylase B"/>
    <property type="match status" value="2"/>
</dbReference>
<dbReference type="PANTHER" id="PTHR12526:SF510">
    <property type="entry name" value="D-INOSITOL 3-PHOSPHATE GLYCOSYLTRANSFERASE"/>
    <property type="match status" value="1"/>
</dbReference>
<dbReference type="Pfam" id="PF13692">
    <property type="entry name" value="Glyco_trans_1_4"/>
    <property type="match status" value="1"/>
</dbReference>
<keyword evidence="5" id="KW-1185">Reference proteome</keyword>
<evidence type="ECO:0000313" key="4">
    <source>
        <dbReference type="EMBL" id="GIL41895.1"/>
    </source>
</evidence>
<reference evidence="4" key="1">
    <citation type="submission" date="2021-02" db="EMBL/GenBank/DDBJ databases">
        <title>Genome sequence of Rhodospirillales sp. strain TMPK1 isolated from soil.</title>
        <authorList>
            <person name="Nakai R."/>
            <person name="Kusada H."/>
            <person name="Tamaki H."/>
        </authorList>
    </citation>
    <scope>NUCLEOTIDE SEQUENCE</scope>
    <source>
        <strain evidence="4">TMPK1</strain>
    </source>
</reference>
<accession>A0A8S8XLC9</accession>
<protein>
    <recommendedName>
        <fullName evidence="3">Glycosyltransferase subfamily 4-like N-terminal domain-containing protein</fullName>
    </recommendedName>
</protein>
<dbReference type="PANTHER" id="PTHR12526">
    <property type="entry name" value="GLYCOSYLTRANSFERASE"/>
    <property type="match status" value="1"/>
</dbReference>
<feature type="domain" description="Glycosyltransferase subfamily 4-like N-terminal" evidence="3">
    <location>
        <begin position="24"/>
        <end position="183"/>
    </location>
</feature>
<proteinExistence type="predicted"/>
<organism evidence="4 5">
    <name type="scientific">Roseiterribacter gracilis</name>
    <dbReference type="NCBI Taxonomy" id="2812848"/>
    <lineage>
        <taxon>Bacteria</taxon>
        <taxon>Pseudomonadati</taxon>
        <taxon>Pseudomonadota</taxon>
        <taxon>Alphaproteobacteria</taxon>
        <taxon>Rhodospirillales</taxon>
        <taxon>Roseiterribacteraceae</taxon>
        <taxon>Roseiterribacter</taxon>
    </lineage>
</organism>
<dbReference type="Pfam" id="PF13579">
    <property type="entry name" value="Glyco_trans_4_4"/>
    <property type="match status" value="1"/>
</dbReference>
<name>A0A8S8XLC9_9PROT</name>
<evidence type="ECO:0000256" key="1">
    <source>
        <dbReference type="ARBA" id="ARBA00022676"/>
    </source>
</evidence>
<dbReference type="GO" id="GO:0016757">
    <property type="term" value="F:glycosyltransferase activity"/>
    <property type="evidence" value="ECO:0007669"/>
    <property type="project" value="UniProtKB-KW"/>
</dbReference>
<comment type="caution">
    <text evidence="4">The sequence shown here is derived from an EMBL/GenBank/DDBJ whole genome shotgun (WGS) entry which is preliminary data.</text>
</comment>
<dbReference type="Proteomes" id="UP000681075">
    <property type="component" value="Unassembled WGS sequence"/>
</dbReference>
<keyword evidence="2" id="KW-0808">Transferase</keyword>
<dbReference type="EMBL" id="BOPV01000001">
    <property type="protein sequence ID" value="GIL41895.1"/>
    <property type="molecule type" value="Genomic_DNA"/>
</dbReference>
<gene>
    <name evidence="4" type="ORF">TMPK1_41320</name>
</gene>
<evidence type="ECO:0000313" key="5">
    <source>
        <dbReference type="Proteomes" id="UP000681075"/>
    </source>
</evidence>
<dbReference type="InterPro" id="IPR028098">
    <property type="entry name" value="Glyco_trans_4-like_N"/>
</dbReference>
<sequence length="386" mass="41546">MNPPNSSAMPPAIRVLVAYWGRYGGGGKLTAQLVPALAADSRFAVSLSLSRQAEHFAESQALQVPLWPIDTFQTMAGLIGRTLLLPLTAWRFRAALRRNRIDAVVVVMPHVWDRVFQIVAQAAGVHWLVWAHDADQHPGERSRLLDWLQGREFVAADAVITASRFVAARLQARRKLAADRIVQLFLPVLTYPGAVQKARPRKPFRFLFFGRLLPYKGVPLLLEAFAKLRAHNIDATLTIAGDGAIDAPVASITQPGVTLQQGWIEPDQIGAVLAAADAMVVPYVEASQSGVIAAAYGAGLPVIATPVGGLAEQVVPEQTGLVTTAIDAASLADAMRRLVEDGALYARCAAGAAQQQDTNSWKHFASLLGDAIENVVTRRPADASLR</sequence>
<evidence type="ECO:0000256" key="2">
    <source>
        <dbReference type="ARBA" id="ARBA00022679"/>
    </source>
</evidence>
<keyword evidence="1" id="KW-0328">Glycosyltransferase</keyword>
<dbReference type="AlphaFoldDB" id="A0A8S8XLC9"/>
<dbReference type="CDD" id="cd03801">
    <property type="entry name" value="GT4_PimA-like"/>
    <property type="match status" value="1"/>
</dbReference>
<evidence type="ECO:0000259" key="3">
    <source>
        <dbReference type="Pfam" id="PF13579"/>
    </source>
</evidence>